<comment type="caution">
    <text evidence="3">The sequence shown here is derived from an EMBL/GenBank/DDBJ whole genome shotgun (WGS) entry which is preliminary data.</text>
</comment>
<dbReference type="InterPro" id="IPR023346">
    <property type="entry name" value="Lysozyme-like_dom_sf"/>
</dbReference>
<feature type="region of interest" description="Disordered" evidence="1">
    <location>
        <begin position="1"/>
        <end position="22"/>
    </location>
</feature>
<keyword evidence="4" id="KW-1185">Reference proteome</keyword>
<dbReference type="Proteomes" id="UP001500449">
    <property type="component" value="Unassembled WGS sequence"/>
</dbReference>
<accession>A0ABN2MZA4</accession>
<evidence type="ECO:0000259" key="2">
    <source>
        <dbReference type="Pfam" id="PF01464"/>
    </source>
</evidence>
<proteinExistence type="predicted"/>
<dbReference type="Pfam" id="PF01464">
    <property type="entry name" value="SLT"/>
    <property type="match status" value="1"/>
</dbReference>
<reference evidence="3 4" key="1">
    <citation type="journal article" date="2019" name="Int. J. Syst. Evol. Microbiol.">
        <title>The Global Catalogue of Microorganisms (GCM) 10K type strain sequencing project: providing services to taxonomists for standard genome sequencing and annotation.</title>
        <authorList>
            <consortium name="The Broad Institute Genomics Platform"/>
            <consortium name="The Broad Institute Genome Sequencing Center for Infectious Disease"/>
            <person name="Wu L."/>
            <person name="Ma J."/>
        </authorList>
    </citation>
    <scope>NUCLEOTIDE SEQUENCE [LARGE SCALE GENOMIC DNA]</scope>
    <source>
        <strain evidence="3 4">JCM 16009</strain>
    </source>
</reference>
<protein>
    <recommendedName>
        <fullName evidence="2">Transglycosylase SLT domain-containing protein</fullName>
    </recommendedName>
</protein>
<dbReference type="InterPro" id="IPR008258">
    <property type="entry name" value="Transglycosylase_SLT_dom_1"/>
</dbReference>
<feature type="domain" description="Transglycosylase SLT" evidence="2">
    <location>
        <begin position="196"/>
        <end position="268"/>
    </location>
</feature>
<dbReference type="Gene3D" id="1.10.530.10">
    <property type="match status" value="1"/>
</dbReference>
<sequence>MAGHRSPGGRRVTGDPAPHRASARHAAGRATALGPVAGRRTVASTTAAVGAAFGVLSTGVFAAITSTGAGQAVADASESGAAYARIADAQSLPAGSGGDVRATPHLTPVAFSVADMTTAAAGGAGQDVAENLPDLQLAALDKAGKIADQIAEQQAKEAAEAAAAAKLDALIAQGGLDSWIAQALKICDLPQSYAPGVKKIIMKESGGNPKAINLWDSNARSGNPSEGLMQVIPSTFRAYVHPSLAGRSITDPVANITAGVRYMIANYGTSTLAAGGRTNSSGGYVGY</sequence>
<evidence type="ECO:0000256" key="1">
    <source>
        <dbReference type="SAM" id="MobiDB-lite"/>
    </source>
</evidence>
<dbReference type="EMBL" id="BAAAQK010000005">
    <property type="protein sequence ID" value="GAA1843532.1"/>
    <property type="molecule type" value="Genomic_DNA"/>
</dbReference>
<gene>
    <name evidence="3" type="ORF">GCM10009836_23620</name>
</gene>
<organism evidence="3 4">
    <name type="scientific">Pseudonocardia ailaonensis</name>
    <dbReference type="NCBI Taxonomy" id="367279"/>
    <lineage>
        <taxon>Bacteria</taxon>
        <taxon>Bacillati</taxon>
        <taxon>Actinomycetota</taxon>
        <taxon>Actinomycetes</taxon>
        <taxon>Pseudonocardiales</taxon>
        <taxon>Pseudonocardiaceae</taxon>
        <taxon>Pseudonocardia</taxon>
    </lineage>
</organism>
<dbReference type="SUPFAM" id="SSF53955">
    <property type="entry name" value="Lysozyme-like"/>
    <property type="match status" value="1"/>
</dbReference>
<evidence type="ECO:0000313" key="3">
    <source>
        <dbReference type="EMBL" id="GAA1843532.1"/>
    </source>
</evidence>
<name>A0ABN2MZA4_9PSEU</name>
<evidence type="ECO:0000313" key="4">
    <source>
        <dbReference type="Proteomes" id="UP001500449"/>
    </source>
</evidence>